<dbReference type="Proteomes" id="UP001642487">
    <property type="component" value="Chromosome 2"/>
</dbReference>
<protein>
    <submittedName>
        <fullName evidence="1">Uncharacterized protein</fullName>
    </submittedName>
</protein>
<name>A0ABP0Y591_9ROSI</name>
<evidence type="ECO:0000313" key="1">
    <source>
        <dbReference type="EMBL" id="CAK9314875.1"/>
    </source>
</evidence>
<sequence length="84" mass="9977">MKIPQSCIRWPPSHLKEGKVEVEVEVEGRKVSKALRFKFQFHFCYSSKQLQWKWPRLMIQQTLKGEKKQTIHGYVDEASVVMID</sequence>
<proteinExistence type="predicted"/>
<reference evidence="1 2" key="1">
    <citation type="submission" date="2024-03" db="EMBL/GenBank/DDBJ databases">
        <authorList>
            <person name="Gkanogiannis A."/>
            <person name="Becerra Lopez-Lavalle L."/>
        </authorList>
    </citation>
    <scope>NUCLEOTIDE SEQUENCE [LARGE SCALE GENOMIC DNA]</scope>
</reference>
<organism evidence="1 2">
    <name type="scientific">Citrullus colocynthis</name>
    <name type="common">colocynth</name>
    <dbReference type="NCBI Taxonomy" id="252529"/>
    <lineage>
        <taxon>Eukaryota</taxon>
        <taxon>Viridiplantae</taxon>
        <taxon>Streptophyta</taxon>
        <taxon>Embryophyta</taxon>
        <taxon>Tracheophyta</taxon>
        <taxon>Spermatophyta</taxon>
        <taxon>Magnoliopsida</taxon>
        <taxon>eudicotyledons</taxon>
        <taxon>Gunneridae</taxon>
        <taxon>Pentapetalae</taxon>
        <taxon>rosids</taxon>
        <taxon>fabids</taxon>
        <taxon>Cucurbitales</taxon>
        <taxon>Cucurbitaceae</taxon>
        <taxon>Benincaseae</taxon>
        <taxon>Citrullus</taxon>
    </lineage>
</organism>
<keyword evidence="2" id="KW-1185">Reference proteome</keyword>
<evidence type="ECO:0000313" key="2">
    <source>
        <dbReference type="Proteomes" id="UP001642487"/>
    </source>
</evidence>
<gene>
    <name evidence="1" type="ORF">CITCOLO1_LOCUS6647</name>
</gene>
<accession>A0ABP0Y591</accession>
<dbReference type="EMBL" id="OZ021736">
    <property type="protein sequence ID" value="CAK9314875.1"/>
    <property type="molecule type" value="Genomic_DNA"/>
</dbReference>